<dbReference type="VEuPathDB" id="FungiDB:ASPWEDRAFT_176037"/>
<dbReference type="EMBL" id="KV878216">
    <property type="protein sequence ID" value="OJJ30932.1"/>
    <property type="molecule type" value="Genomic_DNA"/>
</dbReference>
<feature type="compositionally biased region" description="Basic and acidic residues" evidence="1">
    <location>
        <begin position="185"/>
        <end position="201"/>
    </location>
</feature>
<feature type="chain" id="PRO_5012769943" evidence="2">
    <location>
        <begin position="28"/>
        <end position="201"/>
    </location>
</feature>
<gene>
    <name evidence="3" type="ORF">ASPWEDRAFT_176037</name>
</gene>
<sequence>MAQPKALKGLLSLLLLLFTFCILPATSYPTSLSHDKRTLNPAMPTVAEAQKHLKHVGKDKSIFYLSEVGDAVHKYAKAHGLKIISDADDGSHWATMEGGPFLERSMREIDDQPTWTDNELSEAMQVVSNAFAANAEGEVHVILPYHMPSRKNHWTGEFEELKKNKKVTKVWAFDMKNAHSMPKGKPRELWPHAQPKTEHAG</sequence>
<feature type="region of interest" description="Disordered" evidence="1">
    <location>
        <begin position="177"/>
        <end position="201"/>
    </location>
</feature>
<protein>
    <submittedName>
        <fullName evidence="3">Uncharacterized protein</fullName>
    </submittedName>
</protein>
<evidence type="ECO:0000256" key="1">
    <source>
        <dbReference type="SAM" id="MobiDB-lite"/>
    </source>
</evidence>
<dbReference type="RefSeq" id="XP_040684609.1">
    <property type="nucleotide sequence ID" value="XM_040831446.1"/>
</dbReference>
<dbReference type="GeneID" id="63747294"/>
<organism evidence="3 4">
    <name type="scientific">Aspergillus wentii DTO 134E9</name>
    <dbReference type="NCBI Taxonomy" id="1073089"/>
    <lineage>
        <taxon>Eukaryota</taxon>
        <taxon>Fungi</taxon>
        <taxon>Dikarya</taxon>
        <taxon>Ascomycota</taxon>
        <taxon>Pezizomycotina</taxon>
        <taxon>Eurotiomycetes</taxon>
        <taxon>Eurotiomycetidae</taxon>
        <taxon>Eurotiales</taxon>
        <taxon>Aspergillaceae</taxon>
        <taxon>Aspergillus</taxon>
        <taxon>Aspergillus subgen. Cremei</taxon>
    </lineage>
</organism>
<accession>A0A1L9R7N3</accession>
<feature type="signal peptide" evidence="2">
    <location>
        <begin position="1"/>
        <end position="27"/>
    </location>
</feature>
<keyword evidence="2" id="KW-0732">Signal</keyword>
<proteinExistence type="predicted"/>
<dbReference type="Proteomes" id="UP000184383">
    <property type="component" value="Unassembled WGS sequence"/>
</dbReference>
<dbReference type="AlphaFoldDB" id="A0A1L9R7N3"/>
<evidence type="ECO:0000313" key="4">
    <source>
        <dbReference type="Proteomes" id="UP000184383"/>
    </source>
</evidence>
<keyword evidence="4" id="KW-1185">Reference proteome</keyword>
<reference evidence="4" key="1">
    <citation type="journal article" date="2017" name="Genome Biol.">
        <title>Comparative genomics reveals high biological diversity and specific adaptations in the industrially and medically important fungal genus Aspergillus.</title>
        <authorList>
            <person name="de Vries R.P."/>
            <person name="Riley R."/>
            <person name="Wiebenga A."/>
            <person name="Aguilar-Osorio G."/>
            <person name="Amillis S."/>
            <person name="Uchima C.A."/>
            <person name="Anderluh G."/>
            <person name="Asadollahi M."/>
            <person name="Askin M."/>
            <person name="Barry K."/>
            <person name="Battaglia E."/>
            <person name="Bayram O."/>
            <person name="Benocci T."/>
            <person name="Braus-Stromeyer S.A."/>
            <person name="Caldana C."/>
            <person name="Canovas D."/>
            <person name="Cerqueira G.C."/>
            <person name="Chen F."/>
            <person name="Chen W."/>
            <person name="Choi C."/>
            <person name="Clum A."/>
            <person name="Dos Santos R.A."/>
            <person name="Damasio A.R."/>
            <person name="Diallinas G."/>
            <person name="Emri T."/>
            <person name="Fekete E."/>
            <person name="Flipphi M."/>
            <person name="Freyberg S."/>
            <person name="Gallo A."/>
            <person name="Gournas C."/>
            <person name="Habgood R."/>
            <person name="Hainaut M."/>
            <person name="Harispe M.L."/>
            <person name="Henrissat B."/>
            <person name="Hilden K.S."/>
            <person name="Hope R."/>
            <person name="Hossain A."/>
            <person name="Karabika E."/>
            <person name="Karaffa L."/>
            <person name="Karanyi Z."/>
            <person name="Krasevec N."/>
            <person name="Kuo A."/>
            <person name="Kusch H."/>
            <person name="LaButti K."/>
            <person name="Lagendijk E.L."/>
            <person name="Lapidus A."/>
            <person name="Levasseur A."/>
            <person name="Lindquist E."/>
            <person name="Lipzen A."/>
            <person name="Logrieco A.F."/>
            <person name="MacCabe A."/>
            <person name="Maekelae M.R."/>
            <person name="Malavazi I."/>
            <person name="Melin P."/>
            <person name="Meyer V."/>
            <person name="Mielnichuk N."/>
            <person name="Miskei M."/>
            <person name="Molnar A.P."/>
            <person name="Mule G."/>
            <person name="Ngan C.Y."/>
            <person name="Orejas M."/>
            <person name="Orosz E."/>
            <person name="Ouedraogo J.P."/>
            <person name="Overkamp K.M."/>
            <person name="Park H.-S."/>
            <person name="Perrone G."/>
            <person name="Piumi F."/>
            <person name="Punt P.J."/>
            <person name="Ram A.F."/>
            <person name="Ramon A."/>
            <person name="Rauscher S."/>
            <person name="Record E."/>
            <person name="Riano-Pachon D.M."/>
            <person name="Robert V."/>
            <person name="Roehrig J."/>
            <person name="Ruller R."/>
            <person name="Salamov A."/>
            <person name="Salih N.S."/>
            <person name="Samson R.A."/>
            <person name="Sandor E."/>
            <person name="Sanguinetti M."/>
            <person name="Schuetze T."/>
            <person name="Sepcic K."/>
            <person name="Shelest E."/>
            <person name="Sherlock G."/>
            <person name="Sophianopoulou V."/>
            <person name="Squina F.M."/>
            <person name="Sun H."/>
            <person name="Susca A."/>
            <person name="Todd R.B."/>
            <person name="Tsang A."/>
            <person name="Unkles S.E."/>
            <person name="van de Wiele N."/>
            <person name="van Rossen-Uffink D."/>
            <person name="Oliveira J.V."/>
            <person name="Vesth T.C."/>
            <person name="Visser J."/>
            <person name="Yu J.-H."/>
            <person name="Zhou M."/>
            <person name="Andersen M.R."/>
            <person name="Archer D.B."/>
            <person name="Baker S.E."/>
            <person name="Benoit I."/>
            <person name="Brakhage A.A."/>
            <person name="Braus G.H."/>
            <person name="Fischer R."/>
            <person name="Frisvad J.C."/>
            <person name="Goldman G.H."/>
            <person name="Houbraken J."/>
            <person name="Oakley B."/>
            <person name="Pocsi I."/>
            <person name="Scazzocchio C."/>
            <person name="Seiboth B."/>
            <person name="vanKuyk P.A."/>
            <person name="Wortman J."/>
            <person name="Dyer P.S."/>
            <person name="Grigoriev I.V."/>
        </authorList>
    </citation>
    <scope>NUCLEOTIDE SEQUENCE [LARGE SCALE GENOMIC DNA]</scope>
    <source>
        <strain evidence="4">DTO 134E9</strain>
    </source>
</reference>
<evidence type="ECO:0000256" key="2">
    <source>
        <dbReference type="SAM" id="SignalP"/>
    </source>
</evidence>
<name>A0A1L9R7N3_ASPWE</name>
<evidence type="ECO:0000313" key="3">
    <source>
        <dbReference type="EMBL" id="OJJ30932.1"/>
    </source>
</evidence>
<dbReference type="OrthoDB" id="4522839at2759"/>